<keyword evidence="3" id="KW-1185">Reference proteome</keyword>
<evidence type="ECO:0000256" key="1">
    <source>
        <dbReference type="SAM" id="SignalP"/>
    </source>
</evidence>
<dbReference type="Gene3D" id="2.60.120.10">
    <property type="entry name" value="Jelly Rolls"/>
    <property type="match status" value="1"/>
</dbReference>
<evidence type="ECO:0008006" key="4">
    <source>
        <dbReference type="Google" id="ProtNLM"/>
    </source>
</evidence>
<dbReference type="InterPro" id="IPR014710">
    <property type="entry name" value="RmlC-like_jellyroll"/>
</dbReference>
<feature type="chain" id="PRO_5016697155" description="Cupin domain" evidence="1">
    <location>
        <begin position="20"/>
        <end position="117"/>
    </location>
</feature>
<proteinExistence type="predicted"/>
<organism evidence="2 3">
    <name type="scientific">Legionella busanensis</name>
    <dbReference type="NCBI Taxonomy" id="190655"/>
    <lineage>
        <taxon>Bacteria</taxon>
        <taxon>Pseudomonadati</taxon>
        <taxon>Pseudomonadota</taxon>
        <taxon>Gammaproteobacteria</taxon>
        <taxon>Legionellales</taxon>
        <taxon>Legionellaceae</taxon>
        <taxon>Legionella</taxon>
    </lineage>
</organism>
<evidence type="ECO:0000313" key="3">
    <source>
        <dbReference type="Proteomes" id="UP000254794"/>
    </source>
</evidence>
<name>A0A378JKW0_9GAMM</name>
<keyword evidence="1" id="KW-0732">Signal</keyword>
<reference evidence="2 3" key="1">
    <citation type="submission" date="2018-06" db="EMBL/GenBank/DDBJ databases">
        <authorList>
            <consortium name="Pathogen Informatics"/>
            <person name="Doyle S."/>
        </authorList>
    </citation>
    <scope>NUCLEOTIDE SEQUENCE [LARGE SCALE GENOMIC DNA]</scope>
    <source>
        <strain evidence="2 3">NCTC13316</strain>
    </source>
</reference>
<gene>
    <name evidence="2" type="ORF">NCTC13316_01923</name>
</gene>
<dbReference type="AlphaFoldDB" id="A0A378JKW0"/>
<dbReference type="RefSeq" id="WP_115331430.1">
    <property type="nucleotide sequence ID" value="NZ_CAAAHP010000002.1"/>
</dbReference>
<protein>
    <recommendedName>
        <fullName evidence="4">Cupin domain</fullName>
    </recommendedName>
</protein>
<dbReference type="Proteomes" id="UP000254794">
    <property type="component" value="Unassembled WGS sequence"/>
</dbReference>
<accession>A0A378JKW0</accession>
<evidence type="ECO:0000313" key="2">
    <source>
        <dbReference type="EMBL" id="STX51824.1"/>
    </source>
</evidence>
<dbReference type="EMBL" id="UGOD01000001">
    <property type="protein sequence ID" value="STX51824.1"/>
    <property type="molecule type" value="Genomic_DNA"/>
</dbReference>
<sequence>MFKKGLIFTLLLPSAFVSAANCETKREIFIEKKATKVWKTVICPNQQLPFHTHEFARVVIPKDNGQMMVIYQTGKREIITFSKNKPVFLSVKQGKYPHQDVNIGKKPIEVTVIELRK</sequence>
<feature type="signal peptide" evidence="1">
    <location>
        <begin position="1"/>
        <end position="19"/>
    </location>
</feature>
<dbReference type="OrthoDB" id="6198977at2"/>